<evidence type="ECO:0000313" key="2">
    <source>
        <dbReference type="Proteomes" id="UP001589813"/>
    </source>
</evidence>
<dbReference type="EMBL" id="JBHLXP010000003">
    <property type="protein sequence ID" value="MFC0048865.1"/>
    <property type="molecule type" value="Genomic_DNA"/>
</dbReference>
<evidence type="ECO:0000313" key="1">
    <source>
        <dbReference type="EMBL" id="MFC0048865.1"/>
    </source>
</evidence>
<reference evidence="1 2" key="1">
    <citation type="submission" date="2024-09" db="EMBL/GenBank/DDBJ databases">
        <authorList>
            <person name="Sun Q."/>
            <person name="Mori K."/>
        </authorList>
    </citation>
    <scope>NUCLEOTIDE SEQUENCE [LARGE SCALE GENOMIC DNA]</scope>
    <source>
        <strain evidence="1 2">KCTC 23315</strain>
    </source>
</reference>
<name>A0ABV6BHA5_9GAMM</name>
<comment type="caution">
    <text evidence="1">The sequence shown here is derived from an EMBL/GenBank/DDBJ whole genome shotgun (WGS) entry which is preliminary data.</text>
</comment>
<accession>A0ABV6BHA5</accession>
<sequence length="141" mass="15999">MGFLLWNIAQIALADLPNKKTGGNSGFLLRGIALLPVISRHLPDHGDDTRPIAVLNHFFLLRQDRLEKISPDGELLSFVSTKESNQRKLEPGYARKPDENQQFEALGQLARRYHHRTQTLPSLRPQTIDLHRLASTGIRVF</sequence>
<proteinExistence type="predicted"/>
<keyword evidence="2" id="KW-1185">Reference proteome</keyword>
<protein>
    <submittedName>
        <fullName evidence="1">Uncharacterized protein</fullName>
    </submittedName>
</protein>
<gene>
    <name evidence="1" type="ORF">ACFFJP_11280</name>
</gene>
<dbReference type="Proteomes" id="UP001589813">
    <property type="component" value="Unassembled WGS sequence"/>
</dbReference>
<dbReference type="RefSeq" id="WP_377243697.1">
    <property type="nucleotide sequence ID" value="NZ_JBHLXP010000003.1"/>
</dbReference>
<organism evidence="1 2">
    <name type="scientific">Rheinheimera tilapiae</name>
    <dbReference type="NCBI Taxonomy" id="875043"/>
    <lineage>
        <taxon>Bacteria</taxon>
        <taxon>Pseudomonadati</taxon>
        <taxon>Pseudomonadota</taxon>
        <taxon>Gammaproteobacteria</taxon>
        <taxon>Chromatiales</taxon>
        <taxon>Chromatiaceae</taxon>
        <taxon>Rheinheimera</taxon>
    </lineage>
</organism>